<proteinExistence type="predicted"/>
<evidence type="ECO:0000256" key="1">
    <source>
        <dbReference type="SAM" id="Phobius"/>
    </source>
</evidence>
<keyword evidence="3" id="KW-1185">Reference proteome</keyword>
<protein>
    <submittedName>
        <fullName evidence="2">Uncharacterized protein</fullName>
    </submittedName>
</protein>
<feature type="transmembrane region" description="Helical" evidence="1">
    <location>
        <begin position="53"/>
        <end position="75"/>
    </location>
</feature>
<gene>
    <name evidence="2" type="ORF">PZE19_14720</name>
</gene>
<comment type="caution">
    <text evidence="2">The sequence shown here is derived from an EMBL/GenBank/DDBJ whole genome shotgun (WGS) entry which is preliminary data.</text>
</comment>
<keyword evidence="1" id="KW-1133">Transmembrane helix</keyword>
<dbReference type="RefSeq" id="WP_277861387.1">
    <property type="nucleotide sequence ID" value="NZ_JARRAG010000002.1"/>
</dbReference>
<organism evidence="2 3">
    <name type="scientific">Paludisphaera mucosa</name>
    <dbReference type="NCBI Taxonomy" id="3030827"/>
    <lineage>
        <taxon>Bacteria</taxon>
        <taxon>Pseudomonadati</taxon>
        <taxon>Planctomycetota</taxon>
        <taxon>Planctomycetia</taxon>
        <taxon>Isosphaerales</taxon>
        <taxon>Isosphaeraceae</taxon>
        <taxon>Paludisphaera</taxon>
    </lineage>
</organism>
<dbReference type="Proteomes" id="UP001216907">
    <property type="component" value="Unassembled WGS sequence"/>
</dbReference>
<name>A0ABT6FCB1_9BACT</name>
<keyword evidence="1" id="KW-0812">Transmembrane</keyword>
<accession>A0ABT6FCB1</accession>
<dbReference type="EMBL" id="JARRAG010000002">
    <property type="protein sequence ID" value="MDG3005038.1"/>
    <property type="molecule type" value="Genomic_DNA"/>
</dbReference>
<evidence type="ECO:0000313" key="2">
    <source>
        <dbReference type="EMBL" id="MDG3005038.1"/>
    </source>
</evidence>
<sequence>MHLYRQFDDDVRLCKRTTIGVFVGLAAALAWALGYASLYGTNDLPMAAFLARWSLALGAPFVIGGILCGAAIHLLRERAPKGRP</sequence>
<reference evidence="2 3" key="1">
    <citation type="submission" date="2023-03" db="EMBL/GenBank/DDBJ databases">
        <title>Paludisphaera mucosa sp. nov. a novel planctomycete from northern fen.</title>
        <authorList>
            <person name="Ivanova A."/>
        </authorList>
    </citation>
    <scope>NUCLEOTIDE SEQUENCE [LARGE SCALE GENOMIC DNA]</scope>
    <source>
        <strain evidence="2 3">Pla2</strain>
    </source>
</reference>
<feature type="transmembrane region" description="Helical" evidence="1">
    <location>
        <begin position="21"/>
        <end position="41"/>
    </location>
</feature>
<keyword evidence="1" id="KW-0472">Membrane</keyword>
<evidence type="ECO:0000313" key="3">
    <source>
        <dbReference type="Proteomes" id="UP001216907"/>
    </source>
</evidence>